<evidence type="ECO:0000313" key="2">
    <source>
        <dbReference type="EMBL" id="GMN40533.1"/>
    </source>
</evidence>
<organism evidence="2 3">
    <name type="scientific">Ficus carica</name>
    <name type="common">Common fig</name>
    <dbReference type="NCBI Taxonomy" id="3494"/>
    <lineage>
        <taxon>Eukaryota</taxon>
        <taxon>Viridiplantae</taxon>
        <taxon>Streptophyta</taxon>
        <taxon>Embryophyta</taxon>
        <taxon>Tracheophyta</taxon>
        <taxon>Spermatophyta</taxon>
        <taxon>Magnoliopsida</taxon>
        <taxon>eudicotyledons</taxon>
        <taxon>Gunneridae</taxon>
        <taxon>Pentapetalae</taxon>
        <taxon>rosids</taxon>
        <taxon>fabids</taxon>
        <taxon>Rosales</taxon>
        <taxon>Moraceae</taxon>
        <taxon>Ficeae</taxon>
        <taxon>Ficus</taxon>
    </lineage>
</organism>
<accession>A0AA87ZQH9</accession>
<sequence>MLFSTIISTIDSLKSLCGSNDDFTIAKLSDRLLLDENDNDNDDDDDVLFLPCPDNDDTLLPEEILGEFIRSLIPGEFEENSSFRPGLVFSLFFDGFVMIGGSSTTEKESNPSRESEFLESEALSTSITMSFSPQFSRQPHACVARILSQRNSGSSSRVTGSSLSGEEDGVSGENSGEDSGGLVVVQMESRVVPQLFRRRSLLGEGLAGRRFLAVGLCLGDFLGCSGK</sequence>
<comment type="caution">
    <text evidence="2">The sequence shown here is derived from an EMBL/GenBank/DDBJ whole genome shotgun (WGS) entry which is preliminary data.</text>
</comment>
<dbReference type="EMBL" id="BTGU01000011">
    <property type="protein sequence ID" value="GMN40533.1"/>
    <property type="molecule type" value="Genomic_DNA"/>
</dbReference>
<gene>
    <name evidence="2" type="ORF">TIFTF001_009763</name>
</gene>
<feature type="compositionally biased region" description="Low complexity" evidence="1">
    <location>
        <begin position="152"/>
        <end position="164"/>
    </location>
</feature>
<reference evidence="2" key="1">
    <citation type="submission" date="2023-07" db="EMBL/GenBank/DDBJ databases">
        <title>draft genome sequence of fig (Ficus carica).</title>
        <authorList>
            <person name="Takahashi T."/>
            <person name="Nishimura K."/>
        </authorList>
    </citation>
    <scope>NUCLEOTIDE SEQUENCE</scope>
</reference>
<keyword evidence="3" id="KW-1185">Reference proteome</keyword>
<evidence type="ECO:0000256" key="1">
    <source>
        <dbReference type="SAM" id="MobiDB-lite"/>
    </source>
</evidence>
<evidence type="ECO:0000313" key="3">
    <source>
        <dbReference type="Proteomes" id="UP001187192"/>
    </source>
</evidence>
<name>A0AA87ZQH9_FICCA</name>
<proteinExistence type="predicted"/>
<dbReference type="AlphaFoldDB" id="A0AA87ZQH9"/>
<dbReference type="Proteomes" id="UP001187192">
    <property type="component" value="Unassembled WGS sequence"/>
</dbReference>
<protein>
    <submittedName>
        <fullName evidence="2">Uncharacterized protein</fullName>
    </submittedName>
</protein>
<feature type="region of interest" description="Disordered" evidence="1">
    <location>
        <begin position="152"/>
        <end position="179"/>
    </location>
</feature>